<dbReference type="STRING" id="1611254.A0A2G5SGB1"/>
<gene>
    <name evidence="4" type="ORF">B9Z55_027374</name>
</gene>
<dbReference type="GO" id="GO:0005524">
    <property type="term" value="F:ATP binding"/>
    <property type="evidence" value="ECO:0007669"/>
    <property type="project" value="InterPro"/>
</dbReference>
<name>A0A2G5SGB1_9PELO</name>
<proteinExistence type="predicted"/>
<keyword evidence="3" id="KW-0472">Membrane</keyword>
<accession>A0A2G5SGB1</accession>
<dbReference type="AlphaFoldDB" id="A0A2G5SGB1"/>
<protein>
    <submittedName>
        <fullName evidence="4">Uncharacterized protein</fullName>
    </submittedName>
</protein>
<evidence type="ECO:0000256" key="2">
    <source>
        <dbReference type="ARBA" id="ARBA00022989"/>
    </source>
</evidence>
<reference evidence="5" key="1">
    <citation type="submission" date="2017-10" db="EMBL/GenBank/DDBJ databases">
        <title>Rapid genome shrinkage in a self-fertile nematode reveals novel sperm competition proteins.</title>
        <authorList>
            <person name="Yin D."/>
            <person name="Schwarz E.M."/>
            <person name="Thomas C.G."/>
            <person name="Felde R.L."/>
            <person name="Korf I.F."/>
            <person name="Cutter A.D."/>
            <person name="Schartner C.M."/>
            <person name="Ralston E.J."/>
            <person name="Meyer B.J."/>
            <person name="Haag E.S."/>
        </authorList>
    </citation>
    <scope>NUCLEOTIDE SEQUENCE [LARGE SCALE GENOMIC DNA]</scope>
    <source>
        <strain evidence="5">JU1422</strain>
    </source>
</reference>
<keyword evidence="5" id="KW-1185">Reference proteome</keyword>
<evidence type="ECO:0000256" key="3">
    <source>
        <dbReference type="ARBA" id="ARBA00023136"/>
    </source>
</evidence>
<comment type="caution">
    <text evidence="4">The sequence shown here is derived from an EMBL/GenBank/DDBJ whole genome shotgun (WGS) entry which is preliminary data.</text>
</comment>
<keyword evidence="2" id="KW-1133">Transmembrane helix</keyword>
<dbReference type="EMBL" id="PDUG01000009">
    <property type="protein sequence ID" value="PIC14090.1"/>
    <property type="molecule type" value="Genomic_DNA"/>
</dbReference>
<evidence type="ECO:0000313" key="5">
    <source>
        <dbReference type="Proteomes" id="UP000230233"/>
    </source>
</evidence>
<dbReference type="Gene3D" id="1.20.1560.10">
    <property type="entry name" value="ABC transporter type 1, transmembrane domain"/>
    <property type="match status" value="1"/>
</dbReference>
<dbReference type="InterPro" id="IPR036640">
    <property type="entry name" value="ABC1_TM_sf"/>
</dbReference>
<dbReference type="SUPFAM" id="SSF90123">
    <property type="entry name" value="ABC transporter transmembrane region"/>
    <property type="match status" value="1"/>
</dbReference>
<sequence>MLSTSITIRILDVFRNSSVKLSAHLASHHLRYSERFRAFLLINWVYNAFKKPLAEMNFGRVFFLFPARELYMMIAQISLSYFASKTAENLIRRLRIQRLKKLLYQDGEFYDDPENTPAKIEKALIIFTMLSI</sequence>
<keyword evidence="1" id="KW-0812">Transmembrane</keyword>
<dbReference type="GO" id="GO:0016020">
    <property type="term" value="C:membrane"/>
    <property type="evidence" value="ECO:0007669"/>
    <property type="project" value="InterPro"/>
</dbReference>
<evidence type="ECO:0000313" key="4">
    <source>
        <dbReference type="EMBL" id="PIC14090.1"/>
    </source>
</evidence>
<evidence type="ECO:0000256" key="1">
    <source>
        <dbReference type="ARBA" id="ARBA00022692"/>
    </source>
</evidence>
<dbReference type="Proteomes" id="UP000230233">
    <property type="component" value="Unassembled WGS sequence"/>
</dbReference>
<organism evidence="4 5">
    <name type="scientific">Caenorhabditis nigoni</name>
    <dbReference type="NCBI Taxonomy" id="1611254"/>
    <lineage>
        <taxon>Eukaryota</taxon>
        <taxon>Metazoa</taxon>
        <taxon>Ecdysozoa</taxon>
        <taxon>Nematoda</taxon>
        <taxon>Chromadorea</taxon>
        <taxon>Rhabditida</taxon>
        <taxon>Rhabditina</taxon>
        <taxon>Rhabditomorpha</taxon>
        <taxon>Rhabditoidea</taxon>
        <taxon>Rhabditidae</taxon>
        <taxon>Peloderinae</taxon>
        <taxon>Caenorhabditis</taxon>
    </lineage>
</organism>